<keyword evidence="1" id="KW-0472">Membrane</keyword>
<gene>
    <name evidence="2" type="ORF">SAMN04489743_3265</name>
</gene>
<keyword evidence="3" id="KW-1185">Reference proteome</keyword>
<dbReference type="OrthoDB" id="4955411at2"/>
<sequence>MRDIESFAVPAQATFGRDGAMFEGLLDFVAQLSLVLWGLVVLTVVIRFVGVGMYRRGATRRALAAALAAPVLTPGPVAAMETRTERSPAGLIEVMAADAAFREGLQPAEVPATVAAPVQVHRRIFRSRRRQMPALASSTEG</sequence>
<dbReference type="Proteomes" id="UP000198751">
    <property type="component" value="Chromosome I"/>
</dbReference>
<evidence type="ECO:0000313" key="2">
    <source>
        <dbReference type="EMBL" id="SDT50542.1"/>
    </source>
</evidence>
<dbReference type="RefSeq" id="WP_091722221.1">
    <property type="nucleotide sequence ID" value="NZ_LT629779.1"/>
</dbReference>
<feature type="transmembrane region" description="Helical" evidence="1">
    <location>
        <begin position="28"/>
        <end position="50"/>
    </location>
</feature>
<protein>
    <submittedName>
        <fullName evidence="2">Uncharacterized protein</fullName>
    </submittedName>
</protein>
<evidence type="ECO:0000313" key="3">
    <source>
        <dbReference type="Proteomes" id="UP000198751"/>
    </source>
</evidence>
<evidence type="ECO:0000256" key="1">
    <source>
        <dbReference type="SAM" id="Phobius"/>
    </source>
</evidence>
<keyword evidence="1" id="KW-1133">Transmembrane helix</keyword>
<reference evidence="3" key="1">
    <citation type="submission" date="2016-10" db="EMBL/GenBank/DDBJ databases">
        <authorList>
            <person name="Varghese N."/>
            <person name="Submissions S."/>
        </authorList>
    </citation>
    <scope>NUCLEOTIDE SEQUENCE [LARGE SCALE GENOMIC DNA]</scope>
    <source>
        <strain evidence="3">IMMIB L-1606</strain>
    </source>
</reference>
<keyword evidence="1" id="KW-0812">Transmembrane</keyword>
<dbReference type="AlphaFoldDB" id="A0A1H2AXG3"/>
<name>A0A1H2AXG3_9MICC</name>
<dbReference type="EMBL" id="LT629779">
    <property type="protein sequence ID" value="SDT50542.1"/>
    <property type="molecule type" value="Genomic_DNA"/>
</dbReference>
<proteinExistence type="predicted"/>
<accession>A0A1H2AXG3</accession>
<organism evidence="2 3">
    <name type="scientific">Pseudarthrobacter equi</name>
    <dbReference type="NCBI Taxonomy" id="728066"/>
    <lineage>
        <taxon>Bacteria</taxon>
        <taxon>Bacillati</taxon>
        <taxon>Actinomycetota</taxon>
        <taxon>Actinomycetes</taxon>
        <taxon>Micrococcales</taxon>
        <taxon>Micrococcaceae</taxon>
        <taxon>Pseudarthrobacter</taxon>
    </lineage>
</organism>